<dbReference type="Pfam" id="PF00578">
    <property type="entry name" value="AhpC-TSA"/>
    <property type="match status" value="1"/>
</dbReference>
<keyword evidence="2" id="KW-0732">Signal</keyword>
<dbReference type="PROSITE" id="PS00194">
    <property type="entry name" value="THIOREDOXIN_1"/>
    <property type="match status" value="1"/>
</dbReference>
<dbReference type="PANTHER" id="PTHR42852:SF17">
    <property type="entry name" value="THIOREDOXIN-LIKE PROTEIN HI_1115"/>
    <property type="match status" value="1"/>
</dbReference>
<dbReference type="InterPro" id="IPR017937">
    <property type="entry name" value="Thioredoxin_CS"/>
</dbReference>
<proteinExistence type="predicted"/>
<protein>
    <submittedName>
        <fullName evidence="4">TlpA family protein disulfide reductase</fullName>
    </submittedName>
</protein>
<dbReference type="InterPro" id="IPR036249">
    <property type="entry name" value="Thioredoxin-like_sf"/>
</dbReference>
<dbReference type="SUPFAM" id="SSF48452">
    <property type="entry name" value="TPR-like"/>
    <property type="match status" value="1"/>
</dbReference>
<dbReference type="PANTHER" id="PTHR42852">
    <property type="entry name" value="THIOL:DISULFIDE INTERCHANGE PROTEIN DSBE"/>
    <property type="match status" value="1"/>
</dbReference>
<dbReference type="SUPFAM" id="SSF52833">
    <property type="entry name" value="Thioredoxin-like"/>
    <property type="match status" value="1"/>
</dbReference>
<feature type="domain" description="Thioredoxin" evidence="3">
    <location>
        <begin position="313"/>
        <end position="468"/>
    </location>
</feature>
<keyword evidence="5" id="KW-1185">Reference proteome</keyword>
<gene>
    <name evidence="4" type="ORF">HGH91_10670</name>
</gene>
<dbReference type="Gene3D" id="3.40.30.10">
    <property type="entry name" value="Glutaredoxin"/>
    <property type="match status" value="1"/>
</dbReference>
<dbReference type="Gene3D" id="1.25.40.10">
    <property type="entry name" value="Tetratricopeptide repeat domain"/>
    <property type="match status" value="1"/>
</dbReference>
<dbReference type="EMBL" id="JABAHZ010000002">
    <property type="protein sequence ID" value="NLR79093.1"/>
    <property type="molecule type" value="Genomic_DNA"/>
</dbReference>
<dbReference type="AlphaFoldDB" id="A0A847SH54"/>
<keyword evidence="1" id="KW-0676">Redox-active center</keyword>
<comment type="caution">
    <text evidence="4">The sequence shown here is derived from an EMBL/GenBank/DDBJ whole genome shotgun (WGS) entry which is preliminary data.</text>
</comment>
<dbReference type="GO" id="GO:0006950">
    <property type="term" value="P:response to stress"/>
    <property type="evidence" value="ECO:0007669"/>
    <property type="project" value="UniProtKB-ARBA"/>
</dbReference>
<dbReference type="InterPro" id="IPR013766">
    <property type="entry name" value="Thioredoxin_domain"/>
</dbReference>
<evidence type="ECO:0000256" key="2">
    <source>
        <dbReference type="SAM" id="SignalP"/>
    </source>
</evidence>
<organism evidence="4 5">
    <name type="scientific">Chitinophaga eiseniae</name>
    <dbReference type="NCBI Taxonomy" id="634771"/>
    <lineage>
        <taxon>Bacteria</taxon>
        <taxon>Pseudomonadati</taxon>
        <taxon>Bacteroidota</taxon>
        <taxon>Chitinophagia</taxon>
        <taxon>Chitinophagales</taxon>
        <taxon>Chitinophagaceae</taxon>
        <taxon>Chitinophaga</taxon>
    </lineage>
</organism>
<dbReference type="Proteomes" id="UP000552864">
    <property type="component" value="Unassembled WGS sequence"/>
</dbReference>
<dbReference type="InterPro" id="IPR011990">
    <property type="entry name" value="TPR-like_helical_dom_sf"/>
</dbReference>
<dbReference type="InterPro" id="IPR050553">
    <property type="entry name" value="Thioredoxin_ResA/DsbE_sf"/>
</dbReference>
<evidence type="ECO:0000313" key="5">
    <source>
        <dbReference type="Proteomes" id="UP000552864"/>
    </source>
</evidence>
<dbReference type="GO" id="GO:0016209">
    <property type="term" value="F:antioxidant activity"/>
    <property type="evidence" value="ECO:0007669"/>
    <property type="project" value="InterPro"/>
</dbReference>
<evidence type="ECO:0000259" key="3">
    <source>
        <dbReference type="PROSITE" id="PS51352"/>
    </source>
</evidence>
<dbReference type="PROSITE" id="PS51352">
    <property type="entry name" value="THIOREDOXIN_2"/>
    <property type="match status" value="1"/>
</dbReference>
<feature type="chain" id="PRO_5032303552" evidence="2">
    <location>
        <begin position="20"/>
        <end position="469"/>
    </location>
</feature>
<evidence type="ECO:0000313" key="4">
    <source>
        <dbReference type="EMBL" id="NLR79093.1"/>
    </source>
</evidence>
<evidence type="ECO:0000256" key="1">
    <source>
        <dbReference type="ARBA" id="ARBA00023284"/>
    </source>
</evidence>
<accession>A0A847SH54</accession>
<sequence>MKRIIGVFCFLVISWAAVAQNGMEGVRELRAITDSAQLKMKLAELEKGKTEQDLETAYFYYRYAKDGAARAQQVLDRAIKEYPQGQLAFNQEVQPIEELRDLKEIEKQYQALIRKFPGKNSPVILAELVNASAEKGDARKMLEYCNQLDVKKYPSVYASALAALAGSNPREAAPLLKDAVTNSPVTPANISQAKPRAAAIFYSMAGAYGKSLLANGKAEDAYQFLYLLAKDNSALPPRISEVYITALLQTKRYKEALPLITDAIKASTASADLKARLKEVYTIAKGSAAGFETYEQQLLQASDERIAADAVQHAVSLPAADFAIKDVDGNLVSLQDMKGKVVVLDFWATWCGPCKLSFPSMQAAVDKYKNDPDVKFFFIHTLDKTKGDAAKEAKAYVTDNHYSFHVLMDWRNKETDKSPVAQRFNVDAIPAKIVIDPQGNIRFRKIGFDGNNEVAFKELSAMIEYARSK</sequence>
<feature type="signal peptide" evidence="2">
    <location>
        <begin position="1"/>
        <end position="19"/>
    </location>
</feature>
<dbReference type="InterPro" id="IPR000866">
    <property type="entry name" value="AhpC/TSA"/>
</dbReference>
<dbReference type="GO" id="GO:0016491">
    <property type="term" value="F:oxidoreductase activity"/>
    <property type="evidence" value="ECO:0007669"/>
    <property type="project" value="InterPro"/>
</dbReference>
<name>A0A847SH54_9BACT</name>
<dbReference type="CDD" id="cd02966">
    <property type="entry name" value="TlpA_like_family"/>
    <property type="match status" value="1"/>
</dbReference>
<reference evidence="4 5" key="1">
    <citation type="submission" date="2020-04" db="EMBL/GenBank/DDBJ databases">
        <authorList>
            <person name="Yin C."/>
        </authorList>
    </citation>
    <scope>NUCLEOTIDE SEQUENCE [LARGE SCALE GENOMIC DNA]</scope>
    <source>
        <strain evidence="4 5">Ak56</strain>
    </source>
</reference>
<dbReference type="RefSeq" id="WP_168738434.1">
    <property type="nucleotide sequence ID" value="NZ_JABAHZ010000002.1"/>
</dbReference>